<dbReference type="RefSeq" id="WP_131072099.1">
    <property type="nucleotide sequence ID" value="NZ_CP036313.1"/>
</dbReference>
<keyword evidence="2" id="KW-1185">Reference proteome</keyword>
<evidence type="ECO:0000313" key="1">
    <source>
        <dbReference type="EMBL" id="QBH14454.1"/>
    </source>
</evidence>
<organism evidence="1 2">
    <name type="scientific">Desulfobacter hydrogenophilus</name>
    <dbReference type="NCBI Taxonomy" id="2291"/>
    <lineage>
        <taxon>Bacteria</taxon>
        <taxon>Pseudomonadati</taxon>
        <taxon>Thermodesulfobacteriota</taxon>
        <taxon>Desulfobacteria</taxon>
        <taxon>Desulfobacterales</taxon>
        <taxon>Desulfobacteraceae</taxon>
        <taxon>Desulfobacter</taxon>
    </lineage>
</organism>
<accession>A0ABX5RHW2</accession>
<dbReference type="EMBL" id="CP036313">
    <property type="protein sequence ID" value="QBH14454.1"/>
    <property type="molecule type" value="Genomic_DNA"/>
</dbReference>
<protein>
    <submittedName>
        <fullName evidence="1">Uncharacterized protein</fullName>
    </submittedName>
</protein>
<reference evidence="1 2" key="1">
    <citation type="submission" date="2019-02" db="EMBL/GenBank/DDBJ databases">
        <title>Complete genome sequence of Desulfobacter hydrogenophilus AcRS1.</title>
        <authorList>
            <person name="Marietou A."/>
            <person name="Lund M.B."/>
            <person name="Marshall I.P.G."/>
            <person name="Schreiber L."/>
            <person name="Jorgensen B."/>
        </authorList>
    </citation>
    <scope>NUCLEOTIDE SEQUENCE [LARGE SCALE GENOMIC DNA]</scope>
    <source>
        <strain evidence="1 2">AcRS1</strain>
    </source>
</reference>
<name>A0ABX5RHW2_9BACT</name>
<dbReference type="Proteomes" id="UP000293902">
    <property type="component" value="Chromosome"/>
</dbReference>
<evidence type="ECO:0000313" key="2">
    <source>
        <dbReference type="Proteomes" id="UP000293902"/>
    </source>
</evidence>
<gene>
    <name evidence="1" type="ORF">EYB58_16895</name>
</gene>
<sequence length="145" mass="16069">MKNRIVTAGPWVETNHHSVPVYDPATGRFDNRPIRQGDRFSLYEWADHMISVSANAAASMWKEAVLMHSLGDNYPPSPDQEKIFFASTPKSVLGKMAATVVIEPFIRAGITPQEFHLGSFYLTDLASTITCISTSGHRLSTGWTD</sequence>
<proteinExistence type="predicted"/>